<gene>
    <name evidence="3" type="ORF">SAMN05421504_10885</name>
</gene>
<dbReference type="Pfam" id="PF26571">
    <property type="entry name" value="VldE"/>
    <property type="match status" value="1"/>
</dbReference>
<dbReference type="EMBL" id="FNON01000008">
    <property type="protein sequence ID" value="SDY97646.1"/>
    <property type="molecule type" value="Genomic_DNA"/>
</dbReference>
<keyword evidence="4" id="KW-1185">Reference proteome</keyword>
<feature type="region of interest" description="Disordered" evidence="1">
    <location>
        <begin position="57"/>
        <end position="104"/>
    </location>
</feature>
<sequence>MAGRHSKKPAAWKLPTGLATSVTAGLALTFWLTSGPGGEAVANGGANMALQAPLHTTVPTTSSSVPSSSATPTPTSTPSPTSEQPKTSAPVKKAPPAKECSTSLSGTKPYVAQVGNHVKAKFGIDEVGGVASRANASDHPAGLALDFMVDTATGNQVADYVLANQKDFGVSYVIWRQRYNDGSGWDAMEDRGGATANHMDHVHVSFKSGAKVNVTC</sequence>
<evidence type="ECO:0000259" key="2">
    <source>
        <dbReference type="Pfam" id="PF26571"/>
    </source>
</evidence>
<reference evidence="3 4" key="1">
    <citation type="submission" date="2016-10" db="EMBL/GenBank/DDBJ databases">
        <authorList>
            <person name="de Groot N.N."/>
        </authorList>
    </citation>
    <scope>NUCLEOTIDE SEQUENCE [LARGE SCALE GENOMIC DNA]</scope>
    <source>
        <strain evidence="3 4">CPCC 202699</strain>
    </source>
</reference>
<evidence type="ECO:0000313" key="3">
    <source>
        <dbReference type="EMBL" id="SDY97646.1"/>
    </source>
</evidence>
<feature type="domain" description="ARB-07466-like C-terminal" evidence="2">
    <location>
        <begin position="105"/>
        <end position="199"/>
    </location>
</feature>
<organism evidence="3 4">
    <name type="scientific">Amycolatopsis xylanica</name>
    <dbReference type="NCBI Taxonomy" id="589385"/>
    <lineage>
        <taxon>Bacteria</taxon>
        <taxon>Bacillati</taxon>
        <taxon>Actinomycetota</taxon>
        <taxon>Actinomycetes</taxon>
        <taxon>Pseudonocardiales</taxon>
        <taxon>Pseudonocardiaceae</taxon>
        <taxon>Amycolatopsis</taxon>
    </lineage>
</organism>
<dbReference type="STRING" id="589385.SAMN05421504_10885"/>
<protein>
    <recommendedName>
        <fullName evidence="2">ARB-07466-like C-terminal domain-containing protein</fullName>
    </recommendedName>
</protein>
<proteinExistence type="predicted"/>
<dbReference type="Proteomes" id="UP000199515">
    <property type="component" value="Unassembled WGS sequence"/>
</dbReference>
<feature type="compositionally biased region" description="Low complexity" evidence="1">
    <location>
        <begin position="57"/>
        <end position="82"/>
    </location>
</feature>
<evidence type="ECO:0000256" key="1">
    <source>
        <dbReference type="SAM" id="MobiDB-lite"/>
    </source>
</evidence>
<accession>A0A1H3P960</accession>
<evidence type="ECO:0000313" key="4">
    <source>
        <dbReference type="Proteomes" id="UP000199515"/>
    </source>
</evidence>
<dbReference type="InterPro" id="IPR058593">
    <property type="entry name" value="ARB_07466-like_C"/>
</dbReference>
<dbReference type="RefSeq" id="WP_176968898.1">
    <property type="nucleotide sequence ID" value="NZ_FNON01000008.1"/>
</dbReference>
<dbReference type="AlphaFoldDB" id="A0A1H3P960"/>
<name>A0A1H3P960_9PSEU</name>